<protein>
    <recommendedName>
        <fullName evidence="3">CCHC-type domain-containing protein</fullName>
    </recommendedName>
</protein>
<gene>
    <name evidence="1" type="ORF">BASA50_004453</name>
</gene>
<keyword evidence="2" id="KW-1185">Reference proteome</keyword>
<organism evidence="1 2">
    <name type="scientific">Batrachochytrium salamandrivorans</name>
    <dbReference type="NCBI Taxonomy" id="1357716"/>
    <lineage>
        <taxon>Eukaryota</taxon>
        <taxon>Fungi</taxon>
        <taxon>Fungi incertae sedis</taxon>
        <taxon>Chytridiomycota</taxon>
        <taxon>Chytridiomycota incertae sedis</taxon>
        <taxon>Chytridiomycetes</taxon>
        <taxon>Rhizophydiales</taxon>
        <taxon>Rhizophydiales incertae sedis</taxon>
        <taxon>Batrachochytrium</taxon>
    </lineage>
</organism>
<evidence type="ECO:0000313" key="2">
    <source>
        <dbReference type="Proteomes" id="UP001648503"/>
    </source>
</evidence>
<evidence type="ECO:0008006" key="3">
    <source>
        <dbReference type="Google" id="ProtNLM"/>
    </source>
</evidence>
<dbReference type="EMBL" id="JAFCIX010000143">
    <property type="protein sequence ID" value="KAH6597536.1"/>
    <property type="molecule type" value="Genomic_DNA"/>
</dbReference>
<accession>A0ABQ8FIR1</accession>
<proteinExistence type="predicted"/>
<dbReference type="Proteomes" id="UP001648503">
    <property type="component" value="Unassembled WGS sequence"/>
</dbReference>
<comment type="caution">
    <text evidence="1">The sequence shown here is derived from an EMBL/GenBank/DDBJ whole genome shotgun (WGS) entry which is preliminary data.</text>
</comment>
<sequence length="282" mass="31221">MRLQATEVLSTVPNVRPSSLINLACLKHGATSSYSSAWRALQCHRQDINKADVISFGQIPYFLHGIEIANSGSTTYVTATSEGIFDNGFLCLGPMRNAFNQCRPMLIVDACHIKSKYGGVIMAASAHDACLLYSRKQEYANADTVLSPRSFRTLNQNRDNGRRHQMVRTGDHLFKVTSLTSGGYTRRQGVREKVRLRSRGEVDDNDRYACKGCGLLGHNAQTCSCRQPPSVLPVDLEEGNQEPFQQQLDIGNLNGGSGPKRTRVQNVVCINCGDNYYRKTPC</sequence>
<dbReference type="PANTHER" id="PTHR31973">
    <property type="entry name" value="POLYPROTEIN, PUTATIVE-RELATED"/>
    <property type="match status" value="1"/>
</dbReference>
<name>A0ABQ8FIR1_9FUNG</name>
<dbReference type="PANTHER" id="PTHR31973:SF188">
    <property type="entry name" value="POLYPROTEIN, PUTATIVE-RELATED"/>
    <property type="match status" value="1"/>
</dbReference>
<reference evidence="1 2" key="1">
    <citation type="submission" date="2021-02" db="EMBL/GenBank/DDBJ databases">
        <title>Variation within the Batrachochytrium salamandrivorans European outbreak.</title>
        <authorList>
            <person name="Kelly M."/>
            <person name="Pasmans F."/>
            <person name="Shea T.P."/>
            <person name="Munoz J.F."/>
            <person name="Carranza S."/>
            <person name="Cuomo C.A."/>
            <person name="Martel A."/>
        </authorList>
    </citation>
    <scope>NUCLEOTIDE SEQUENCE [LARGE SCALE GENOMIC DNA]</scope>
    <source>
        <strain evidence="1 2">AMFP18/2</strain>
    </source>
</reference>
<evidence type="ECO:0000313" key="1">
    <source>
        <dbReference type="EMBL" id="KAH6597536.1"/>
    </source>
</evidence>